<dbReference type="EMBL" id="JAHHUM010001790">
    <property type="protein sequence ID" value="KAK5608684.1"/>
    <property type="molecule type" value="Genomic_DNA"/>
</dbReference>
<proteinExistence type="predicted"/>
<keyword evidence="2" id="KW-1185">Reference proteome</keyword>
<sequence length="124" mass="13235">MAGVSFSRRAHTALAGVSFSLVRFTHAIGRRFIQPSGTLTPLAGVSFTRRAHSRHWQGFHSAVGLHMPLAGIHLATLTPVRCSPSSPYLASAIHASSVITQAPNSFPTKAYTNTRIGSQGGRRT</sequence>
<accession>A0AAV9RI20</accession>
<gene>
    <name evidence="1" type="ORF">CRENBAI_021847</name>
</gene>
<organism evidence="1 2">
    <name type="scientific">Crenichthys baileyi</name>
    <name type="common">White River springfish</name>
    <dbReference type="NCBI Taxonomy" id="28760"/>
    <lineage>
        <taxon>Eukaryota</taxon>
        <taxon>Metazoa</taxon>
        <taxon>Chordata</taxon>
        <taxon>Craniata</taxon>
        <taxon>Vertebrata</taxon>
        <taxon>Euteleostomi</taxon>
        <taxon>Actinopterygii</taxon>
        <taxon>Neopterygii</taxon>
        <taxon>Teleostei</taxon>
        <taxon>Neoteleostei</taxon>
        <taxon>Acanthomorphata</taxon>
        <taxon>Ovalentaria</taxon>
        <taxon>Atherinomorphae</taxon>
        <taxon>Cyprinodontiformes</taxon>
        <taxon>Goodeidae</taxon>
        <taxon>Crenichthys</taxon>
    </lineage>
</organism>
<evidence type="ECO:0000313" key="1">
    <source>
        <dbReference type="EMBL" id="KAK5608684.1"/>
    </source>
</evidence>
<comment type="caution">
    <text evidence="1">The sequence shown here is derived from an EMBL/GenBank/DDBJ whole genome shotgun (WGS) entry which is preliminary data.</text>
</comment>
<evidence type="ECO:0000313" key="2">
    <source>
        <dbReference type="Proteomes" id="UP001311232"/>
    </source>
</evidence>
<dbReference type="Proteomes" id="UP001311232">
    <property type="component" value="Unassembled WGS sequence"/>
</dbReference>
<name>A0AAV9RI20_9TELE</name>
<protein>
    <submittedName>
        <fullName evidence="1">Uncharacterized protein</fullName>
    </submittedName>
</protein>
<reference evidence="1 2" key="1">
    <citation type="submission" date="2021-06" db="EMBL/GenBank/DDBJ databases">
        <authorList>
            <person name="Palmer J.M."/>
        </authorList>
    </citation>
    <scope>NUCLEOTIDE SEQUENCE [LARGE SCALE GENOMIC DNA]</scope>
    <source>
        <strain evidence="1 2">MEX-2019</strain>
        <tissue evidence="1">Muscle</tissue>
    </source>
</reference>
<dbReference type="AlphaFoldDB" id="A0AAV9RI20"/>